<name>A0ABY7WTS1_9LACO</name>
<dbReference type="PROSITE" id="PS51295">
    <property type="entry name" value="CRM"/>
    <property type="match status" value="1"/>
</dbReference>
<evidence type="ECO:0000313" key="4">
    <source>
        <dbReference type="EMBL" id="WDF83550.1"/>
    </source>
</evidence>
<dbReference type="EMBL" id="CP117884">
    <property type="protein sequence ID" value="WDF83550.1"/>
    <property type="molecule type" value="Genomic_DNA"/>
</dbReference>
<gene>
    <name evidence="4" type="ORF">PQ472_04770</name>
</gene>
<dbReference type="Gene3D" id="3.30.110.60">
    <property type="entry name" value="YhbY-like"/>
    <property type="match status" value="1"/>
</dbReference>
<dbReference type="PANTHER" id="PTHR40065:SF3">
    <property type="entry name" value="RNA-BINDING PROTEIN YHBY"/>
    <property type="match status" value="1"/>
</dbReference>
<evidence type="ECO:0000313" key="5">
    <source>
        <dbReference type="Proteomes" id="UP001220377"/>
    </source>
</evidence>
<dbReference type="PANTHER" id="PTHR40065">
    <property type="entry name" value="RNA-BINDING PROTEIN YHBY"/>
    <property type="match status" value="1"/>
</dbReference>
<evidence type="ECO:0000256" key="2">
    <source>
        <dbReference type="PROSITE-ProRule" id="PRU00626"/>
    </source>
</evidence>
<dbReference type="Pfam" id="PF01985">
    <property type="entry name" value="CRS1_YhbY"/>
    <property type="match status" value="1"/>
</dbReference>
<keyword evidence="5" id="KW-1185">Reference proteome</keyword>
<dbReference type="RefSeq" id="WP_274261767.1">
    <property type="nucleotide sequence ID" value="NZ_CP117884.1"/>
</dbReference>
<dbReference type="SMART" id="SM01103">
    <property type="entry name" value="CRS1_YhbY"/>
    <property type="match status" value="1"/>
</dbReference>
<protein>
    <submittedName>
        <fullName evidence="4">YhbY family RNA-binding protein</fullName>
    </submittedName>
</protein>
<evidence type="ECO:0000256" key="1">
    <source>
        <dbReference type="ARBA" id="ARBA00022884"/>
    </source>
</evidence>
<keyword evidence="1 2" id="KW-0694">RNA-binding</keyword>
<reference evidence="4 5" key="1">
    <citation type="submission" date="2023-02" db="EMBL/GenBank/DDBJ databases">
        <title>Genome sequence of Lacticaseibacillus sp. KACC 23028.</title>
        <authorList>
            <person name="Kim S."/>
            <person name="Heo J."/>
            <person name="Kwon S.-W."/>
        </authorList>
    </citation>
    <scope>NUCLEOTIDE SEQUENCE [LARGE SCALE GENOMIC DNA]</scope>
    <source>
        <strain evidence="4 5">KACC 23028</strain>
    </source>
</reference>
<evidence type="ECO:0000259" key="3">
    <source>
        <dbReference type="PROSITE" id="PS51295"/>
    </source>
</evidence>
<sequence length="105" mass="11375">MLTGKQKRLLRSKAMTEKPLIHLGKSGLSDTFVQGVAAAVDAREMIKISLLPAAEETPAEVGSFLVQEIPGLELAQTIGRSLVVYKKSSKEDKQKLSKQIEGLAK</sequence>
<proteinExistence type="predicted"/>
<feature type="domain" description="CRM" evidence="3">
    <location>
        <begin position="1"/>
        <end position="97"/>
    </location>
</feature>
<accession>A0ABY7WTS1</accession>
<dbReference type="InterPro" id="IPR035920">
    <property type="entry name" value="YhbY-like_sf"/>
</dbReference>
<dbReference type="SUPFAM" id="SSF75471">
    <property type="entry name" value="YhbY-like"/>
    <property type="match status" value="1"/>
</dbReference>
<dbReference type="InterPro" id="IPR051925">
    <property type="entry name" value="RNA-binding_domain"/>
</dbReference>
<dbReference type="Proteomes" id="UP001220377">
    <property type="component" value="Chromosome"/>
</dbReference>
<dbReference type="InterPro" id="IPR001890">
    <property type="entry name" value="RNA-binding_CRM"/>
</dbReference>
<organism evidence="4 5">
    <name type="scientific">Lacticaseibacillus pabuli</name>
    <dbReference type="NCBI Taxonomy" id="3025672"/>
    <lineage>
        <taxon>Bacteria</taxon>
        <taxon>Bacillati</taxon>
        <taxon>Bacillota</taxon>
        <taxon>Bacilli</taxon>
        <taxon>Lactobacillales</taxon>
        <taxon>Lactobacillaceae</taxon>
        <taxon>Lacticaseibacillus</taxon>
    </lineage>
</organism>